<organism evidence="28 29">
    <name type="scientific">Clydaea vesicula</name>
    <dbReference type="NCBI Taxonomy" id="447962"/>
    <lineage>
        <taxon>Eukaryota</taxon>
        <taxon>Fungi</taxon>
        <taxon>Fungi incertae sedis</taxon>
        <taxon>Chytridiomycota</taxon>
        <taxon>Chytridiomycota incertae sedis</taxon>
        <taxon>Chytridiomycetes</taxon>
        <taxon>Lobulomycetales</taxon>
        <taxon>Lobulomycetaceae</taxon>
        <taxon>Clydaea</taxon>
    </lineage>
</organism>
<evidence type="ECO:0000256" key="16">
    <source>
        <dbReference type="ARBA" id="ARBA00023140"/>
    </source>
</evidence>
<dbReference type="GO" id="GO:0050080">
    <property type="term" value="F:malonyl-CoA decarboxylase activity"/>
    <property type="evidence" value="ECO:0007669"/>
    <property type="project" value="InterPro"/>
</dbReference>
<keyword evidence="8 26" id="KW-0812">Transmembrane</keyword>
<dbReference type="FunFam" id="3.10.129.10:FF:000013">
    <property type="entry name" value="Peroxisomal multifunctional enzyme type 2"/>
    <property type="match status" value="1"/>
</dbReference>
<dbReference type="CDD" id="cd05353">
    <property type="entry name" value="hydroxyacyl-CoA-like_DH_SDR_c-like"/>
    <property type="match status" value="2"/>
</dbReference>
<feature type="transmembrane region" description="Helical" evidence="26">
    <location>
        <begin position="1774"/>
        <end position="1792"/>
    </location>
</feature>
<dbReference type="Pfam" id="PF05292">
    <property type="entry name" value="MCD"/>
    <property type="match status" value="1"/>
</dbReference>
<comment type="subunit">
    <text evidence="5">Monomer.</text>
</comment>
<dbReference type="Pfam" id="PF01490">
    <property type="entry name" value="Aa_trans"/>
    <property type="match status" value="1"/>
</dbReference>
<keyword evidence="11" id="KW-0521">NADP</keyword>
<evidence type="ECO:0000256" key="13">
    <source>
        <dbReference type="ARBA" id="ARBA00023002"/>
    </source>
</evidence>
<evidence type="ECO:0000256" key="2">
    <source>
        <dbReference type="ARBA" id="ARBA00004370"/>
    </source>
</evidence>
<evidence type="ECO:0000256" key="19">
    <source>
        <dbReference type="ARBA" id="ARBA00023268"/>
    </source>
</evidence>
<dbReference type="SUPFAM" id="SSF54637">
    <property type="entry name" value="Thioesterase/thiol ester dehydrase-isomerase"/>
    <property type="match status" value="2"/>
</dbReference>
<keyword evidence="14" id="KW-0443">Lipid metabolism</keyword>
<dbReference type="InterPro" id="IPR007956">
    <property type="entry name" value="Malonyl_CoA_deC_C"/>
</dbReference>
<comment type="similarity">
    <text evidence="4">Belongs to the short-chain dehydrogenases/reductases (SDR) family.</text>
</comment>
<feature type="transmembrane region" description="Helical" evidence="26">
    <location>
        <begin position="1923"/>
        <end position="1944"/>
    </location>
</feature>
<dbReference type="SUPFAM" id="SSF51735">
    <property type="entry name" value="NAD(P)-binding Rossmann-fold domains"/>
    <property type="match status" value="2"/>
</dbReference>
<dbReference type="CDD" id="cd03448">
    <property type="entry name" value="HDE_HSD"/>
    <property type="match status" value="1"/>
</dbReference>
<dbReference type="SUPFAM" id="SSF55718">
    <property type="entry name" value="SCP-like"/>
    <property type="match status" value="1"/>
</dbReference>
<evidence type="ECO:0000256" key="8">
    <source>
        <dbReference type="ARBA" id="ARBA00022692"/>
    </source>
</evidence>
<evidence type="ECO:0000256" key="1">
    <source>
        <dbReference type="ARBA" id="ARBA00004275"/>
    </source>
</evidence>
<dbReference type="PANTHER" id="PTHR45024">
    <property type="entry name" value="DEHYDROGENASES, SHORT CHAIN"/>
    <property type="match status" value="1"/>
</dbReference>
<dbReference type="PROSITE" id="PS00061">
    <property type="entry name" value="ADH_SHORT"/>
    <property type="match status" value="2"/>
</dbReference>
<dbReference type="InterPro" id="IPR057326">
    <property type="entry name" value="KR_dom"/>
</dbReference>
<dbReference type="InterPro" id="IPR035372">
    <property type="entry name" value="MCD_N"/>
</dbReference>
<feature type="transmembrane region" description="Helical" evidence="26">
    <location>
        <begin position="1880"/>
        <end position="1902"/>
    </location>
</feature>
<dbReference type="GO" id="GO:0016491">
    <property type="term" value="F:oxidoreductase activity"/>
    <property type="evidence" value="ECO:0007669"/>
    <property type="project" value="UniProtKB-KW"/>
</dbReference>
<dbReference type="InterPro" id="IPR054357">
    <property type="entry name" value="MFE-2_N"/>
</dbReference>
<dbReference type="FunFam" id="3.40.50.720:FF:000185">
    <property type="entry name" value="peroxisomal multifunctional enzyme type 2"/>
    <property type="match status" value="1"/>
</dbReference>
<dbReference type="InterPro" id="IPR002347">
    <property type="entry name" value="SDR_fam"/>
</dbReference>
<evidence type="ECO:0000259" key="27">
    <source>
        <dbReference type="SMART" id="SM00822"/>
    </source>
</evidence>
<sequence length="1984" mass="217686">MYDRAGFCKELSGSEVVIVTGAGGGLGRAYATFFASRGASVVVNDLGTSHTGEGGTSSKAADVVVNEIVKNGGKAVANYDSVEDGDKIVETALKAFGKIDIVLNNAGILRDKSFSRMSDSDWDLIHRVHVRGSYKVAKAAWEHMTKQGFGRIINTASAAGIYGNFGQVNYSAAKLALHGFTLSLAREGARKNIHCNTIAPLAASRMTETVLPPDMLASLKPDFIVPVVAYLCHESCKENGSLFEAGAGFVAKLRFERSRGHVFKADPSFTPGAVAHSWKQITSFKDPEYPESLMDTNWVGLLDQAKSISSNPSVGDLRFDGKVALVTGAGGGLGRAYSLLLAKLGASVVVNDLGGSHSGVGNSSSAADKVVQEIIAFGGKAVANYDSVEDGDKLVETAIKAFGRIDILVNNAGILRDKSFARMTDADWDLVHKVHLRGMFKVTKAAWPYMNKQKYGRIINTASAVGLYGNFGQANYSAAKLGTVAFSNALALEGKRNNILVNTIAPNAGTRMTATVMPPEMVEALKPDYVATLVGFLAHEANGETGSVFEVGSGWVAKVRWQRTGGVGFPVNQPLLPEHIAQRFRDICNFNDGRATYPTSTQDSFNAVQSNFDNKAGSAAEKPKSGGSLDVESVKNLRFAENTFTYTERDTILYALGVGAKRTDLDLVYEGSSNFFALPTFGVVPMFSNAMEIPYGDFLPKFNPMMLLHGEQYLEIKKPFPTSGTLKSKGKVVDILDKGKGAVVIVGITTTDTKGDIVCYNEMTVRGSGGFGGKSTGADRGAATAQNDPPKRNPDTVIQEKTSTDQAALYRLSGDYNPLHIDPSMSAIGGFDVPILHGLCTFGYAGKHILKAYCGNDPDKFKSIKARFASHVFPGETIETKMWKEGNKVIFQVRIVERDVIAISNAAVEIAGSSSSPAVEAGNSSKVGLVDVAGFGSSKIFAGVEASLQDEANRKAQLSSVKALFQFDISNGKDKQTWFVDLKKSGTVGVGKPSAKPDLLVTVADSDFVDIASGKINAQKAFMSGKIKVKGNMALAIIGTKFSSSTHLTKSRQKDPYQLPNLAVKKYWDDIMEYSKKDELEKNQTLLKQIKKKLKKSNTHDEFLVEVKNLLSRAILIDREQGDILPICFATEVIEFYLDLNLEDKILFLSVMAEEFGYNLKQIEEFNKEFEKTFKKFPSSKKPSKSLYNEIKLQKKLLTPKYDYLLQEIKNLPGGKKFIVDMRADLLTFLNRQNLISNEAILNILEENEPSLRSLDDHLKALLQQWFGMIAFYEAVHPIPSWKHLKQRIDGDNRRCFSLFHSALPGEPLTTTSVALMNEIPSNIHRILEEGLNEEENPFDLTTVATDSTVSLEKNFHTAVFYSITSSQKGLSGVDLGNFLIKRVVKELQSEIKKLETFVTLSPIPNFRNWVENELNFYFIKVNQNLTDPEYNLDYIFKHIYVGESEKRFFKAKFDLVTDKDIFFKLKEVLETSNFLIDKEMNQFIKPILLSLCARYVLAERKRNLALDPVANFHLRNGACVYAIHWMGDLSEKGINQSFGIMINYNYVLSNIERNNQMVTLSNAKMKNNYDTFSDSSTKSLKIATDADATLNQNSQSTILTYDGSDSGYSEHDNLLIDDIENCASKHRPHQGTSEYYHSLELGAASSAILIVVADSLNALIPQINITLTKIVIVVLLTPSTLINLRFLMYSSILGILACVNVCGIIVVEGAISTETPGSWLHPVETALYPSSFLGVGLSMGLILVGFDAHSVYPSIYRDLKDKTTFPAVMDRAYLFNSILYLVIGSCGYLMFGDLTMPEITQNLPNVKSYVPALTTFTLILIVTNSLTKFPLLTSPLLTYVEQLSTNNSPQKKAFVAVFLNAVILLTSILIPSFHKVMGLLGSGFSIVVAVIFPSLCYYKLFYIDNNFLKEENDINNNSYGVFFKKILILILIIGGIFCGIIGVSEVKVVNNCLPICNCEKTAEELILRATTESGGVLEDLVIE</sequence>
<dbReference type="GO" id="GO:0016853">
    <property type="term" value="F:isomerase activity"/>
    <property type="evidence" value="ECO:0007669"/>
    <property type="project" value="UniProtKB-KW"/>
</dbReference>
<dbReference type="GO" id="GO:0016020">
    <property type="term" value="C:membrane"/>
    <property type="evidence" value="ECO:0007669"/>
    <property type="project" value="UniProtKB-SubCell"/>
</dbReference>
<dbReference type="InterPro" id="IPR038351">
    <property type="entry name" value="MCD_N_sf"/>
</dbReference>
<dbReference type="InterPro" id="IPR029069">
    <property type="entry name" value="HotDog_dom_sf"/>
</dbReference>
<reference evidence="28" key="1">
    <citation type="submission" date="2020-05" db="EMBL/GenBank/DDBJ databases">
        <title>Phylogenomic resolution of chytrid fungi.</title>
        <authorList>
            <person name="Stajich J.E."/>
            <person name="Amses K."/>
            <person name="Simmons R."/>
            <person name="Seto K."/>
            <person name="Myers J."/>
            <person name="Bonds A."/>
            <person name="Quandt C.A."/>
            <person name="Barry K."/>
            <person name="Liu P."/>
            <person name="Grigoriev I."/>
            <person name="Longcore J.E."/>
            <person name="James T.Y."/>
        </authorList>
    </citation>
    <scope>NUCLEOTIDE SEQUENCE</scope>
    <source>
        <strain evidence="28">JEL0476</strain>
    </source>
</reference>
<dbReference type="Gene3D" id="1.20.140.90">
    <property type="entry name" value="Malonyl-CoA decarboxylase, oligemerization domain"/>
    <property type="match status" value="1"/>
</dbReference>
<dbReference type="InterPro" id="IPR051687">
    <property type="entry name" value="Peroxisomal_Beta-Oxidation"/>
</dbReference>
<keyword evidence="17" id="KW-0413">Isomerase</keyword>
<feature type="transmembrane region" description="Helical" evidence="26">
    <location>
        <begin position="1666"/>
        <end position="1685"/>
    </location>
</feature>
<evidence type="ECO:0000256" key="24">
    <source>
        <dbReference type="ARBA" id="ARBA00081853"/>
    </source>
</evidence>
<evidence type="ECO:0000256" key="22">
    <source>
        <dbReference type="ARBA" id="ARBA00055743"/>
    </source>
</evidence>
<evidence type="ECO:0000256" key="10">
    <source>
        <dbReference type="ARBA" id="ARBA00022832"/>
    </source>
</evidence>
<evidence type="ECO:0000313" key="28">
    <source>
        <dbReference type="EMBL" id="KAJ3226866.1"/>
    </source>
</evidence>
<dbReference type="Proteomes" id="UP001211065">
    <property type="component" value="Unassembled WGS sequence"/>
</dbReference>
<feature type="transmembrane region" description="Helical" evidence="26">
    <location>
        <begin position="1732"/>
        <end position="1753"/>
    </location>
</feature>
<name>A0AAD5Y346_9FUNG</name>
<comment type="subcellular location">
    <subcellularLocation>
        <location evidence="2">Membrane</location>
    </subcellularLocation>
    <subcellularLocation>
        <location evidence="1">Peroxisome</location>
    </subcellularLocation>
</comment>
<dbReference type="InterPro" id="IPR002539">
    <property type="entry name" value="MaoC-like_dom"/>
</dbReference>
<comment type="pathway">
    <text evidence="3">Lipid metabolism; fatty acid beta-oxidation.</text>
</comment>
<proteinExistence type="inferred from homology"/>
<evidence type="ECO:0000256" key="3">
    <source>
        <dbReference type="ARBA" id="ARBA00005005"/>
    </source>
</evidence>
<dbReference type="Pfam" id="PF01575">
    <property type="entry name" value="MaoC_dehydratas"/>
    <property type="match status" value="1"/>
</dbReference>
<dbReference type="InterPro" id="IPR020904">
    <property type="entry name" value="Sc_DH/Rdtase_CS"/>
</dbReference>
<dbReference type="Pfam" id="PF22622">
    <property type="entry name" value="MFE-2_hydrat-2_N"/>
    <property type="match status" value="1"/>
</dbReference>
<dbReference type="FunFam" id="3.40.50.720:FF:000410">
    <property type="entry name" value="Peroxisomal multifunctional beta-oxidation protein"/>
    <property type="match status" value="1"/>
</dbReference>
<evidence type="ECO:0000256" key="20">
    <source>
        <dbReference type="ARBA" id="ARBA00029334"/>
    </source>
</evidence>
<evidence type="ECO:0000256" key="25">
    <source>
        <dbReference type="SAM" id="MobiDB-lite"/>
    </source>
</evidence>
<evidence type="ECO:0000256" key="23">
    <source>
        <dbReference type="ARBA" id="ARBA00073871"/>
    </source>
</evidence>
<dbReference type="InterPro" id="IPR036291">
    <property type="entry name" value="NAD(P)-bd_dom_sf"/>
</dbReference>
<dbReference type="GO" id="GO:0006633">
    <property type="term" value="P:fatty acid biosynthetic process"/>
    <property type="evidence" value="ECO:0007669"/>
    <property type="project" value="InterPro"/>
</dbReference>
<keyword evidence="29" id="KW-1185">Reference proteome</keyword>
<keyword evidence="12 26" id="KW-1133">Transmembrane helix</keyword>
<evidence type="ECO:0000256" key="12">
    <source>
        <dbReference type="ARBA" id="ARBA00022989"/>
    </source>
</evidence>
<dbReference type="InterPro" id="IPR042303">
    <property type="entry name" value="Malonyl_CoA_deC_C_sf"/>
</dbReference>
<keyword evidence="9" id="KW-0677">Repeat</keyword>
<evidence type="ECO:0000256" key="15">
    <source>
        <dbReference type="ARBA" id="ARBA00023136"/>
    </source>
</evidence>
<comment type="caution">
    <text evidence="28">The sequence shown here is derived from an EMBL/GenBank/DDBJ whole genome shotgun (WGS) entry which is preliminary data.</text>
</comment>
<keyword evidence="16" id="KW-0576">Peroxisome</keyword>
<dbReference type="SMART" id="SM00822">
    <property type="entry name" value="PKS_KR"/>
    <property type="match status" value="1"/>
</dbReference>
<feature type="transmembrane region" description="Helical" evidence="26">
    <location>
        <begin position="1812"/>
        <end position="1833"/>
    </location>
</feature>
<evidence type="ECO:0000256" key="4">
    <source>
        <dbReference type="ARBA" id="ARBA00006484"/>
    </source>
</evidence>
<evidence type="ECO:0000313" key="29">
    <source>
        <dbReference type="Proteomes" id="UP001211065"/>
    </source>
</evidence>
<dbReference type="GO" id="GO:0005777">
    <property type="term" value="C:peroxisome"/>
    <property type="evidence" value="ECO:0007669"/>
    <property type="project" value="UniProtKB-SubCell"/>
</dbReference>
<dbReference type="PANTHER" id="PTHR45024:SF2">
    <property type="entry name" value="SCP2 DOMAIN-CONTAINING PROTEIN"/>
    <property type="match status" value="1"/>
</dbReference>
<evidence type="ECO:0000256" key="18">
    <source>
        <dbReference type="ARBA" id="ARBA00023239"/>
    </source>
</evidence>
<dbReference type="Pfam" id="PF17408">
    <property type="entry name" value="MCD_N"/>
    <property type="match status" value="1"/>
</dbReference>
<comment type="function">
    <text evidence="22">Second trifunctional enzyme acting on the beta-oxidation pathway for fatty acids, possessing hydratase-dehydrogenase-epimerase activities. Converts trans-2-enoyl-CoA via D-3-hydroxyacyl-CoA to 3-ketoacyl-CoA.</text>
</comment>
<dbReference type="Gene3D" id="1.10.287.4290">
    <property type="match status" value="2"/>
</dbReference>
<dbReference type="InterPro" id="IPR003033">
    <property type="entry name" value="SCP2_sterol-bd_dom"/>
</dbReference>
<protein>
    <recommendedName>
        <fullName evidence="23">Peroxisomal hydratase-dehydrogenase-epimerase</fullName>
        <ecNumber evidence="6">1.1.1.n12</ecNumber>
        <ecNumber evidence="7">4.2.1.119</ecNumber>
    </recommendedName>
    <alternativeName>
        <fullName evidence="24">Multifunctional beta-oxidation protein</fullName>
    </alternativeName>
</protein>
<dbReference type="EMBL" id="JADGJW010000027">
    <property type="protein sequence ID" value="KAJ3226866.1"/>
    <property type="molecule type" value="Genomic_DNA"/>
</dbReference>
<evidence type="ECO:0000256" key="14">
    <source>
        <dbReference type="ARBA" id="ARBA00023098"/>
    </source>
</evidence>
<comment type="catalytic activity">
    <reaction evidence="21">
        <text>a (3R)-3-hydroxyacyl-CoA + NAD(+) = a 3-oxoacyl-CoA + NADH + H(+)</text>
        <dbReference type="Rhea" id="RHEA:32711"/>
        <dbReference type="ChEBI" id="CHEBI:15378"/>
        <dbReference type="ChEBI" id="CHEBI:57319"/>
        <dbReference type="ChEBI" id="CHEBI:57540"/>
        <dbReference type="ChEBI" id="CHEBI:57945"/>
        <dbReference type="ChEBI" id="CHEBI:90726"/>
        <dbReference type="EC" id="1.1.1.n12"/>
    </reaction>
</comment>
<feature type="domain" description="Ketoreductase" evidence="27">
    <location>
        <begin position="322"/>
        <end position="515"/>
    </location>
</feature>
<dbReference type="Pfam" id="PF02036">
    <property type="entry name" value="SCP2"/>
    <property type="match status" value="1"/>
</dbReference>
<dbReference type="Gene3D" id="3.40.50.720">
    <property type="entry name" value="NAD(P)-binding Rossmann-like Domain"/>
    <property type="match status" value="2"/>
</dbReference>
<feature type="transmembrane region" description="Helical" evidence="26">
    <location>
        <begin position="1692"/>
        <end position="1712"/>
    </location>
</feature>
<comment type="catalytic activity">
    <reaction evidence="20">
        <text>a (3R)-3-hydroxyacyl-CoA = a (2E)-enoyl-CoA + H2O</text>
        <dbReference type="Rhea" id="RHEA:26526"/>
        <dbReference type="ChEBI" id="CHEBI:15377"/>
        <dbReference type="ChEBI" id="CHEBI:57319"/>
        <dbReference type="ChEBI" id="CHEBI:58856"/>
        <dbReference type="EC" id="4.2.1.119"/>
    </reaction>
</comment>
<keyword evidence="19" id="KW-0511">Multifunctional enzyme</keyword>
<keyword evidence="10" id="KW-0276">Fatty acid metabolism</keyword>
<evidence type="ECO:0000256" key="5">
    <source>
        <dbReference type="ARBA" id="ARBA00011245"/>
    </source>
</evidence>
<evidence type="ECO:0000256" key="11">
    <source>
        <dbReference type="ARBA" id="ARBA00022857"/>
    </source>
</evidence>
<keyword evidence="18" id="KW-0456">Lyase</keyword>
<keyword evidence="15 26" id="KW-0472">Membrane</keyword>
<dbReference type="InterPro" id="IPR036527">
    <property type="entry name" value="SCP2_sterol-bd_dom_sf"/>
</dbReference>
<accession>A0AAD5Y346</accession>
<evidence type="ECO:0000256" key="17">
    <source>
        <dbReference type="ARBA" id="ARBA00023235"/>
    </source>
</evidence>
<feature type="region of interest" description="Disordered" evidence="25">
    <location>
        <begin position="771"/>
        <end position="797"/>
    </location>
</feature>
<dbReference type="EC" id="1.1.1.n12" evidence="6"/>
<dbReference type="Gene3D" id="3.10.129.10">
    <property type="entry name" value="Hotdog Thioesterase"/>
    <property type="match status" value="2"/>
</dbReference>
<evidence type="ECO:0000256" key="26">
    <source>
        <dbReference type="SAM" id="Phobius"/>
    </source>
</evidence>
<gene>
    <name evidence="28" type="ORF">HK099_003978</name>
</gene>
<dbReference type="InterPro" id="IPR013057">
    <property type="entry name" value="AA_transpt_TM"/>
</dbReference>
<evidence type="ECO:0000256" key="6">
    <source>
        <dbReference type="ARBA" id="ARBA00012456"/>
    </source>
</evidence>
<dbReference type="PRINTS" id="PR00081">
    <property type="entry name" value="GDHRDH"/>
</dbReference>
<keyword evidence="13" id="KW-0560">Oxidoreductase</keyword>
<dbReference type="PRINTS" id="PR00080">
    <property type="entry name" value="SDRFAMILY"/>
</dbReference>
<feature type="transmembrane region" description="Helical" evidence="26">
    <location>
        <begin position="1854"/>
        <end position="1874"/>
    </location>
</feature>
<dbReference type="GO" id="GO:0018812">
    <property type="term" value="F:3-hydroxyacyl-CoA dehydratase activity"/>
    <property type="evidence" value="ECO:0007669"/>
    <property type="project" value="UniProtKB-EC"/>
</dbReference>
<dbReference type="Gene3D" id="3.30.1050.10">
    <property type="entry name" value="SCP2 sterol-binding domain"/>
    <property type="match status" value="1"/>
</dbReference>
<evidence type="ECO:0000256" key="7">
    <source>
        <dbReference type="ARBA" id="ARBA00013156"/>
    </source>
</evidence>
<dbReference type="Gene3D" id="3.40.630.150">
    <property type="entry name" value="Malonyl-CoA decarboxylase, catalytic domain"/>
    <property type="match status" value="1"/>
</dbReference>
<dbReference type="Pfam" id="PF00106">
    <property type="entry name" value="adh_short"/>
    <property type="match status" value="2"/>
</dbReference>
<dbReference type="EC" id="4.2.1.119" evidence="7"/>
<evidence type="ECO:0000256" key="21">
    <source>
        <dbReference type="ARBA" id="ARBA00052025"/>
    </source>
</evidence>
<evidence type="ECO:0000256" key="9">
    <source>
        <dbReference type="ARBA" id="ARBA00022737"/>
    </source>
</evidence>